<sequence length="570" mass="63608">MGFVKRSWRALIEACVPCLSTPQHVEAVPLKHAGTPTPEAHVPPPAPRPMHRALLVFDIVSSIASYLGPRDAVAFARTGNATVFQAAIHRVWEHLPSVRALVPLLPAAGEITPSRWSLYAPLVTSLVYDEDDPRYAGRSKIPWSQFQDAFGGRPVVLPRLARLVWRSRTARGALGIVHFIKPDSVLQRLDIGLSDYLDTTSVQDVLNQLASCRLRVTTCKLYMLEDAPLPTDMPDELFEAVASFFQSIETLEEAHLSSALLSPSVLNVLGMSATLSSLTIIGRNTDQTFEPRDPQVEAKLPFRSLKTLETFQVGLSVAHEVLHSSRLASLSRIRVWTTFLPSVDDMESFIASAALVPRLEELLISVNAVVPVNHARYDYELPPTALHPLWTCERLSILELHLIWPTRITEEDVLQMALSWPLLRVLRLSGLVGEDTAYRSRLPLRCLLSLADHCRYLESLQLDINADLTGIDMDALRTADPALRPSIRVLDVGFSWWPPEGSGPSAEDVGDFLSDLFPNDYFRLLWDNKLPTLVTRRWGAVRDFLTPLEWILIAHRCALAYSPLTVDISK</sequence>
<gene>
    <name evidence="1" type="ORF">EXIGLDRAFT_244425</name>
</gene>
<dbReference type="STRING" id="1314781.A0A165Q927"/>
<dbReference type="Gene3D" id="3.80.10.10">
    <property type="entry name" value="Ribonuclease Inhibitor"/>
    <property type="match status" value="1"/>
</dbReference>
<name>A0A165Q927_EXIGL</name>
<dbReference type="EMBL" id="KV425884">
    <property type="protein sequence ID" value="KZW03264.1"/>
    <property type="molecule type" value="Genomic_DNA"/>
</dbReference>
<dbReference type="InterPro" id="IPR032675">
    <property type="entry name" value="LRR_dom_sf"/>
</dbReference>
<dbReference type="SUPFAM" id="SSF52047">
    <property type="entry name" value="RNI-like"/>
    <property type="match status" value="1"/>
</dbReference>
<evidence type="ECO:0000313" key="1">
    <source>
        <dbReference type="EMBL" id="KZW03264.1"/>
    </source>
</evidence>
<dbReference type="OrthoDB" id="2447803at2759"/>
<accession>A0A165Q927</accession>
<evidence type="ECO:0008006" key="3">
    <source>
        <dbReference type="Google" id="ProtNLM"/>
    </source>
</evidence>
<dbReference type="AlphaFoldDB" id="A0A165Q927"/>
<reference evidence="1 2" key="1">
    <citation type="journal article" date="2016" name="Mol. Biol. Evol.">
        <title>Comparative Genomics of Early-Diverging Mushroom-Forming Fungi Provides Insights into the Origins of Lignocellulose Decay Capabilities.</title>
        <authorList>
            <person name="Nagy L.G."/>
            <person name="Riley R."/>
            <person name="Tritt A."/>
            <person name="Adam C."/>
            <person name="Daum C."/>
            <person name="Floudas D."/>
            <person name="Sun H."/>
            <person name="Yadav J.S."/>
            <person name="Pangilinan J."/>
            <person name="Larsson K.H."/>
            <person name="Matsuura K."/>
            <person name="Barry K."/>
            <person name="Labutti K."/>
            <person name="Kuo R."/>
            <person name="Ohm R.A."/>
            <person name="Bhattacharya S.S."/>
            <person name="Shirouzu T."/>
            <person name="Yoshinaga Y."/>
            <person name="Martin F.M."/>
            <person name="Grigoriev I.V."/>
            <person name="Hibbett D.S."/>
        </authorList>
    </citation>
    <scope>NUCLEOTIDE SEQUENCE [LARGE SCALE GENOMIC DNA]</scope>
    <source>
        <strain evidence="1 2">HHB12029</strain>
    </source>
</reference>
<proteinExistence type="predicted"/>
<evidence type="ECO:0000313" key="2">
    <source>
        <dbReference type="Proteomes" id="UP000077266"/>
    </source>
</evidence>
<dbReference type="InParanoid" id="A0A165Q927"/>
<keyword evidence="2" id="KW-1185">Reference proteome</keyword>
<protein>
    <recommendedName>
        <fullName evidence="3">F-box domain-containing protein</fullName>
    </recommendedName>
</protein>
<dbReference type="Proteomes" id="UP000077266">
    <property type="component" value="Unassembled WGS sequence"/>
</dbReference>
<organism evidence="1 2">
    <name type="scientific">Exidia glandulosa HHB12029</name>
    <dbReference type="NCBI Taxonomy" id="1314781"/>
    <lineage>
        <taxon>Eukaryota</taxon>
        <taxon>Fungi</taxon>
        <taxon>Dikarya</taxon>
        <taxon>Basidiomycota</taxon>
        <taxon>Agaricomycotina</taxon>
        <taxon>Agaricomycetes</taxon>
        <taxon>Auriculariales</taxon>
        <taxon>Exidiaceae</taxon>
        <taxon>Exidia</taxon>
    </lineage>
</organism>